<dbReference type="Pfam" id="PF00816">
    <property type="entry name" value="Histone_HNS"/>
    <property type="match status" value="1"/>
</dbReference>
<dbReference type="Proteomes" id="UP000672097">
    <property type="component" value="Unassembled WGS sequence"/>
</dbReference>
<feature type="region of interest" description="Disordered" evidence="1">
    <location>
        <begin position="52"/>
        <end position="81"/>
    </location>
</feature>
<dbReference type="SUPFAM" id="SSF81273">
    <property type="entry name" value="H-NS histone-like proteins"/>
    <property type="match status" value="1"/>
</dbReference>
<evidence type="ECO:0000313" key="3">
    <source>
        <dbReference type="EMBL" id="MBQ0935182.1"/>
    </source>
</evidence>
<feature type="compositionally biased region" description="Pro residues" evidence="1">
    <location>
        <begin position="52"/>
        <end position="61"/>
    </location>
</feature>
<keyword evidence="4" id="KW-1185">Reference proteome</keyword>
<accession>A0ABS5DVL1</accession>
<evidence type="ECO:0000259" key="2">
    <source>
        <dbReference type="Pfam" id="PF00816"/>
    </source>
</evidence>
<organism evidence="3 4">
    <name type="scientific">Ideonella paludis</name>
    <dbReference type="NCBI Taxonomy" id="1233411"/>
    <lineage>
        <taxon>Bacteria</taxon>
        <taxon>Pseudomonadati</taxon>
        <taxon>Pseudomonadota</taxon>
        <taxon>Betaproteobacteria</taxon>
        <taxon>Burkholderiales</taxon>
        <taxon>Sphaerotilaceae</taxon>
        <taxon>Ideonella</taxon>
    </lineage>
</organism>
<comment type="caution">
    <text evidence="3">The sequence shown here is derived from an EMBL/GenBank/DDBJ whole genome shotgun (WGS) entry which is preliminary data.</text>
</comment>
<gene>
    <name evidence="3" type="ORF">KAK11_07585</name>
</gene>
<feature type="region of interest" description="Disordered" evidence="1">
    <location>
        <begin position="1"/>
        <end position="25"/>
    </location>
</feature>
<name>A0ABS5DVL1_9BURK</name>
<reference evidence="3 4" key="1">
    <citation type="submission" date="2021-04" db="EMBL/GenBank/DDBJ databases">
        <title>The genome sequence of type strain Ideonella paludis KCTC 32238.</title>
        <authorList>
            <person name="Liu Y."/>
        </authorList>
    </citation>
    <scope>NUCLEOTIDE SEQUENCE [LARGE SCALE GENOMIC DNA]</scope>
    <source>
        <strain evidence="3 4">KCTC 32238</strain>
    </source>
</reference>
<dbReference type="InterPro" id="IPR027444">
    <property type="entry name" value="H-NS_C_dom"/>
</dbReference>
<evidence type="ECO:0000313" key="4">
    <source>
        <dbReference type="Proteomes" id="UP000672097"/>
    </source>
</evidence>
<dbReference type="EMBL" id="JAGQDG010000002">
    <property type="protein sequence ID" value="MBQ0935182.1"/>
    <property type="molecule type" value="Genomic_DNA"/>
</dbReference>
<proteinExistence type="predicted"/>
<dbReference type="RefSeq" id="WP_210807823.1">
    <property type="nucleotide sequence ID" value="NZ_JAGQDG010000002.1"/>
</dbReference>
<protein>
    <submittedName>
        <fullName evidence="3">H-NS histone family protein</fullName>
    </submittedName>
</protein>
<sequence length="111" mass="12346">MNEPLQPQDSGEPLPEQGEQRLSRRELEPVIARIQSLMSFWGITLEELDAPIPAPPPPAGPLPIKYRHPVSGETWDGQGPHPEWLRHALLKEGLRVEELKPTALDTQAPAP</sequence>
<evidence type="ECO:0000256" key="1">
    <source>
        <dbReference type="SAM" id="MobiDB-lite"/>
    </source>
</evidence>
<dbReference type="InterPro" id="IPR037150">
    <property type="entry name" value="H-NS_C_dom_sf"/>
</dbReference>
<feature type="domain" description="DNA-binding protein H-NS-like C-terminal" evidence="2">
    <location>
        <begin position="64"/>
        <end position="99"/>
    </location>
</feature>
<dbReference type="Gene3D" id="4.10.430.10">
    <property type="entry name" value="Histone-like protein H-NS, C-terminal domain"/>
    <property type="match status" value="1"/>
</dbReference>